<name>A0A8T0KX19_PHAAN</name>
<dbReference type="EMBL" id="JABFOF010000002">
    <property type="protein sequence ID" value="KAG2404900.1"/>
    <property type="molecule type" value="Genomic_DNA"/>
</dbReference>
<protein>
    <submittedName>
        <fullName evidence="3">Protein TPX2-like protein</fullName>
    </submittedName>
</protein>
<dbReference type="InterPro" id="IPR009675">
    <property type="entry name" value="TPX2_fam"/>
</dbReference>
<keyword evidence="2" id="KW-0732">Signal</keyword>
<organism evidence="3 4">
    <name type="scientific">Phaseolus angularis</name>
    <name type="common">Azuki bean</name>
    <name type="synonym">Vigna angularis</name>
    <dbReference type="NCBI Taxonomy" id="3914"/>
    <lineage>
        <taxon>Eukaryota</taxon>
        <taxon>Viridiplantae</taxon>
        <taxon>Streptophyta</taxon>
        <taxon>Embryophyta</taxon>
        <taxon>Tracheophyta</taxon>
        <taxon>Spermatophyta</taxon>
        <taxon>Magnoliopsida</taxon>
        <taxon>eudicotyledons</taxon>
        <taxon>Gunneridae</taxon>
        <taxon>Pentapetalae</taxon>
        <taxon>rosids</taxon>
        <taxon>fabids</taxon>
        <taxon>Fabales</taxon>
        <taxon>Fabaceae</taxon>
        <taxon>Papilionoideae</taxon>
        <taxon>50 kb inversion clade</taxon>
        <taxon>NPAAA clade</taxon>
        <taxon>indigoferoid/millettioid clade</taxon>
        <taxon>Phaseoleae</taxon>
        <taxon>Vigna</taxon>
    </lineage>
</organism>
<reference evidence="3 4" key="1">
    <citation type="submission" date="2020-05" db="EMBL/GenBank/DDBJ databases">
        <title>Vigna angularis (adzuki bean) Var. LongXiaoDou No. 4 denovo assembly.</title>
        <authorList>
            <person name="Xiang H."/>
        </authorList>
    </citation>
    <scope>NUCLEOTIDE SEQUENCE [LARGE SCALE GENOMIC DNA]</scope>
    <source>
        <tissue evidence="3">Leaf</tissue>
    </source>
</reference>
<dbReference type="GO" id="GO:0005819">
    <property type="term" value="C:spindle"/>
    <property type="evidence" value="ECO:0007669"/>
    <property type="project" value="InterPro"/>
</dbReference>
<feature type="region of interest" description="Disordered" evidence="1">
    <location>
        <begin position="74"/>
        <end position="94"/>
    </location>
</feature>
<evidence type="ECO:0000313" key="4">
    <source>
        <dbReference type="Proteomes" id="UP000743370"/>
    </source>
</evidence>
<feature type="chain" id="PRO_5035776277" evidence="2">
    <location>
        <begin position="26"/>
        <end position="140"/>
    </location>
</feature>
<dbReference type="GO" id="GO:0060236">
    <property type="term" value="P:regulation of mitotic spindle organization"/>
    <property type="evidence" value="ECO:0007669"/>
    <property type="project" value="InterPro"/>
</dbReference>
<dbReference type="GO" id="GO:0090307">
    <property type="term" value="P:mitotic spindle assembly"/>
    <property type="evidence" value="ECO:0007669"/>
    <property type="project" value="TreeGrafter"/>
</dbReference>
<proteinExistence type="predicted"/>
<evidence type="ECO:0000256" key="2">
    <source>
        <dbReference type="SAM" id="SignalP"/>
    </source>
</evidence>
<evidence type="ECO:0000256" key="1">
    <source>
        <dbReference type="SAM" id="MobiDB-lite"/>
    </source>
</evidence>
<dbReference type="AlphaFoldDB" id="A0A8T0KX19"/>
<feature type="signal peptide" evidence="2">
    <location>
        <begin position="1"/>
        <end position="25"/>
    </location>
</feature>
<dbReference type="GO" id="GO:0005880">
    <property type="term" value="C:nuclear microtubule"/>
    <property type="evidence" value="ECO:0007669"/>
    <property type="project" value="TreeGrafter"/>
</dbReference>
<dbReference type="GO" id="GO:0030295">
    <property type="term" value="F:protein kinase activator activity"/>
    <property type="evidence" value="ECO:0007669"/>
    <property type="project" value="TreeGrafter"/>
</dbReference>
<dbReference type="PANTHER" id="PTHR14326:SF44">
    <property type="entry name" value="TARGETING PROTEIN FOR XKLP2"/>
    <property type="match status" value="1"/>
</dbReference>
<gene>
    <name evidence="3" type="ORF">HKW66_Vig0245470</name>
</gene>
<comment type="caution">
    <text evidence="3">The sequence shown here is derived from an EMBL/GenBank/DDBJ whole genome shotgun (WGS) entry which is preliminary data.</text>
</comment>
<dbReference type="PANTHER" id="PTHR14326">
    <property type="entry name" value="TARGETING PROTEIN FOR XKLP2"/>
    <property type="match status" value="1"/>
</dbReference>
<evidence type="ECO:0000313" key="3">
    <source>
        <dbReference type="EMBL" id="KAG2404900.1"/>
    </source>
</evidence>
<dbReference type="GO" id="GO:0008017">
    <property type="term" value="F:microtubule binding"/>
    <property type="evidence" value="ECO:0007669"/>
    <property type="project" value="TreeGrafter"/>
</dbReference>
<accession>A0A8T0KX19</accession>
<sequence length="140" mass="15805">MAFRINQTFLLGLLCLALLFSSGLAEDWGLPGQSCEKGKCERVQCSLNCARKGFRSGSCVAWAPVIILSLKSEPERNHNPTKRKTTPNAFHLHTEERGAEKEKKLIMELLHKELEEEIARIPKANPYPYTTDYLVIPPKP</sequence>
<dbReference type="Proteomes" id="UP000743370">
    <property type="component" value="Unassembled WGS sequence"/>
</dbReference>